<dbReference type="OrthoDB" id="3505331at2759"/>
<dbReference type="PANTHER" id="PTHR35910:SF6">
    <property type="entry name" value="2EXR DOMAIN-CONTAINING PROTEIN"/>
    <property type="match status" value="1"/>
</dbReference>
<dbReference type="PANTHER" id="PTHR35910">
    <property type="entry name" value="2EXR DOMAIN-CONTAINING PROTEIN"/>
    <property type="match status" value="1"/>
</dbReference>
<protein>
    <recommendedName>
        <fullName evidence="1">2EXR domain-containing protein</fullName>
    </recommendedName>
</protein>
<dbReference type="EMBL" id="PDLN01000004">
    <property type="protein sequence ID" value="RDW87732.1"/>
    <property type="molecule type" value="Genomic_DNA"/>
</dbReference>
<evidence type="ECO:0000313" key="3">
    <source>
        <dbReference type="Proteomes" id="UP000256328"/>
    </source>
</evidence>
<dbReference type="Proteomes" id="UP000256328">
    <property type="component" value="Unassembled WGS sequence"/>
</dbReference>
<organism evidence="2 3">
    <name type="scientific">Coleophoma crateriformis</name>
    <dbReference type="NCBI Taxonomy" id="565419"/>
    <lineage>
        <taxon>Eukaryota</taxon>
        <taxon>Fungi</taxon>
        <taxon>Dikarya</taxon>
        <taxon>Ascomycota</taxon>
        <taxon>Pezizomycotina</taxon>
        <taxon>Leotiomycetes</taxon>
        <taxon>Helotiales</taxon>
        <taxon>Dermateaceae</taxon>
        <taxon>Coleophoma</taxon>
    </lineage>
</organism>
<feature type="domain" description="2EXR" evidence="1">
    <location>
        <begin position="12"/>
        <end position="85"/>
    </location>
</feature>
<comment type="caution">
    <text evidence="2">The sequence shown here is derived from an EMBL/GenBank/DDBJ whole genome shotgun (WGS) entry which is preliminary data.</text>
</comment>
<reference evidence="2 3" key="1">
    <citation type="journal article" date="2018" name="IMA Fungus">
        <title>IMA Genome-F 9: Draft genome sequence of Annulohypoxylon stygium, Aspergillus mulundensis, Berkeleyomyces basicola (syn. Thielaviopsis basicola), Ceratocystis smalleyi, two Cercospora beticola strains, Coleophoma cylindrospora, Fusarium fracticaudum, Phialophora cf. hyalina, and Morchella septimelata.</title>
        <authorList>
            <person name="Wingfield B.D."/>
            <person name="Bills G.F."/>
            <person name="Dong Y."/>
            <person name="Huang W."/>
            <person name="Nel W.J."/>
            <person name="Swalarsk-Parry B.S."/>
            <person name="Vaghefi N."/>
            <person name="Wilken P.M."/>
            <person name="An Z."/>
            <person name="de Beer Z.W."/>
            <person name="De Vos L."/>
            <person name="Chen L."/>
            <person name="Duong T.A."/>
            <person name="Gao Y."/>
            <person name="Hammerbacher A."/>
            <person name="Kikkert J.R."/>
            <person name="Li Y."/>
            <person name="Li H."/>
            <person name="Li K."/>
            <person name="Li Q."/>
            <person name="Liu X."/>
            <person name="Ma X."/>
            <person name="Naidoo K."/>
            <person name="Pethybridge S.J."/>
            <person name="Sun J."/>
            <person name="Steenkamp E.T."/>
            <person name="van der Nest M.A."/>
            <person name="van Wyk S."/>
            <person name="Wingfield M.J."/>
            <person name="Xiong C."/>
            <person name="Yue Q."/>
            <person name="Zhang X."/>
        </authorList>
    </citation>
    <scope>NUCLEOTIDE SEQUENCE [LARGE SCALE GENOMIC DNA]</scope>
    <source>
        <strain evidence="2 3">BP5796</strain>
    </source>
</reference>
<evidence type="ECO:0000313" key="2">
    <source>
        <dbReference type="EMBL" id="RDW87732.1"/>
    </source>
</evidence>
<dbReference type="Pfam" id="PF20150">
    <property type="entry name" value="2EXR"/>
    <property type="match status" value="1"/>
</dbReference>
<name>A0A3D8SN64_9HELO</name>
<keyword evidence="3" id="KW-1185">Reference proteome</keyword>
<gene>
    <name evidence="2" type="ORF">BP5796_03426</name>
</gene>
<sequence>MPLRNNLCLSKFTVFPLLPKEIRLRIWDFALVPRVIPIARREDACRGDGIQFQILSSASHNPFVIWIALACAESFRVVNMRYYEWSIWDFFRDVTNSLISPLHDVIYLPYDLRGSTVQQLHQDFTAQTAFLRAIALSSTSTHGIGKPTELLEALHNFPRLEELVIVKTNAGKDWGDENKVWQIPQDILNAMEILKKEKWPDWEIPLIRVVTAEGDVLC</sequence>
<dbReference type="InterPro" id="IPR045518">
    <property type="entry name" value="2EXR"/>
</dbReference>
<evidence type="ECO:0000259" key="1">
    <source>
        <dbReference type="Pfam" id="PF20150"/>
    </source>
</evidence>
<proteinExistence type="predicted"/>
<dbReference type="AlphaFoldDB" id="A0A3D8SN64"/>
<accession>A0A3D8SN64</accession>